<protein>
    <submittedName>
        <fullName evidence="1">Uncharacterized protein</fullName>
    </submittedName>
</protein>
<evidence type="ECO:0000313" key="1">
    <source>
        <dbReference type="EMBL" id="KOF69062.1"/>
    </source>
</evidence>
<proteinExistence type="predicted"/>
<dbReference type="EMBL" id="KQ425728">
    <property type="protein sequence ID" value="KOF69062.1"/>
    <property type="molecule type" value="Genomic_DNA"/>
</dbReference>
<name>A0A0L8FWI2_OCTBM</name>
<accession>A0A0L8FWI2</accession>
<organism evidence="1">
    <name type="scientific">Octopus bimaculoides</name>
    <name type="common">California two-spotted octopus</name>
    <dbReference type="NCBI Taxonomy" id="37653"/>
    <lineage>
        <taxon>Eukaryota</taxon>
        <taxon>Metazoa</taxon>
        <taxon>Spiralia</taxon>
        <taxon>Lophotrochozoa</taxon>
        <taxon>Mollusca</taxon>
        <taxon>Cephalopoda</taxon>
        <taxon>Coleoidea</taxon>
        <taxon>Octopodiformes</taxon>
        <taxon>Octopoda</taxon>
        <taxon>Incirrata</taxon>
        <taxon>Octopodidae</taxon>
        <taxon>Octopus</taxon>
    </lineage>
</organism>
<gene>
    <name evidence="1" type="ORF">OCBIM_22005712mg</name>
</gene>
<reference evidence="1" key="1">
    <citation type="submission" date="2015-07" db="EMBL/GenBank/DDBJ databases">
        <title>MeaNS - Measles Nucleotide Surveillance Program.</title>
        <authorList>
            <person name="Tran T."/>
            <person name="Druce J."/>
        </authorList>
    </citation>
    <scope>NUCLEOTIDE SEQUENCE</scope>
    <source>
        <strain evidence="1">UCB-OBI-ISO-001</strain>
        <tissue evidence="1">Gonad</tissue>
    </source>
</reference>
<dbReference type="AlphaFoldDB" id="A0A0L8FWI2"/>
<sequence length="58" mass="6695">MQLDNYSFHSLLGCDLIYYIGHNIYGAHYFDSANLLNILKSKRHILILISEKAEILVV</sequence>